<dbReference type="PANTHER" id="PTHR14465:SF0">
    <property type="entry name" value="IQ DOMAIN-CONTAINING PROTEIN H"/>
    <property type="match status" value="1"/>
</dbReference>
<gene>
    <name evidence="3" type="ORF">HK099_005937</name>
</gene>
<evidence type="ECO:0000259" key="2">
    <source>
        <dbReference type="Pfam" id="PF24923"/>
    </source>
</evidence>
<comment type="caution">
    <text evidence="3">The sequence shown here is derived from an EMBL/GenBank/DDBJ whole genome shotgun (WGS) entry which is preliminary data.</text>
</comment>
<dbReference type="Proteomes" id="UP001211065">
    <property type="component" value="Unassembled WGS sequence"/>
</dbReference>
<dbReference type="PANTHER" id="PTHR14465">
    <property type="entry name" value="IQ DOMAIN-CONTAINING PROTEIN H"/>
    <property type="match status" value="1"/>
</dbReference>
<protein>
    <recommendedName>
        <fullName evidence="2">IQCH-like ATP-grasp domain-containing protein</fullName>
    </recommendedName>
</protein>
<dbReference type="Pfam" id="PF24923">
    <property type="entry name" value="ATP-grasp_IQCH"/>
    <property type="match status" value="1"/>
</dbReference>
<feature type="compositionally biased region" description="Basic residues" evidence="1">
    <location>
        <begin position="1"/>
        <end position="11"/>
    </location>
</feature>
<accession>A0AAD5XUK4</accession>
<evidence type="ECO:0000313" key="3">
    <source>
        <dbReference type="EMBL" id="KAJ3216255.1"/>
    </source>
</evidence>
<dbReference type="InterPro" id="IPR038752">
    <property type="entry name" value="IQCH"/>
</dbReference>
<proteinExistence type="predicted"/>
<dbReference type="EMBL" id="JADGJW010000488">
    <property type="protein sequence ID" value="KAJ3216255.1"/>
    <property type="molecule type" value="Genomic_DNA"/>
</dbReference>
<keyword evidence="4" id="KW-1185">Reference proteome</keyword>
<reference evidence="3" key="1">
    <citation type="submission" date="2020-05" db="EMBL/GenBank/DDBJ databases">
        <title>Phylogenomic resolution of chytrid fungi.</title>
        <authorList>
            <person name="Stajich J.E."/>
            <person name="Amses K."/>
            <person name="Simmons R."/>
            <person name="Seto K."/>
            <person name="Myers J."/>
            <person name="Bonds A."/>
            <person name="Quandt C.A."/>
            <person name="Barry K."/>
            <person name="Liu P."/>
            <person name="Grigoriev I."/>
            <person name="Longcore J.E."/>
            <person name="James T.Y."/>
        </authorList>
    </citation>
    <scope>NUCLEOTIDE SEQUENCE</scope>
    <source>
        <strain evidence="3">JEL0476</strain>
    </source>
</reference>
<feature type="region of interest" description="Disordered" evidence="1">
    <location>
        <begin position="1"/>
        <end position="24"/>
    </location>
</feature>
<evidence type="ECO:0000256" key="1">
    <source>
        <dbReference type="SAM" id="MobiDB-lite"/>
    </source>
</evidence>
<organism evidence="3 4">
    <name type="scientific">Clydaea vesicula</name>
    <dbReference type="NCBI Taxonomy" id="447962"/>
    <lineage>
        <taxon>Eukaryota</taxon>
        <taxon>Fungi</taxon>
        <taxon>Fungi incertae sedis</taxon>
        <taxon>Chytridiomycota</taxon>
        <taxon>Chytridiomycota incertae sedis</taxon>
        <taxon>Chytridiomycetes</taxon>
        <taxon>Lobulomycetales</taxon>
        <taxon>Lobulomycetaceae</taxon>
        <taxon>Clydaea</taxon>
    </lineage>
</organism>
<dbReference type="AlphaFoldDB" id="A0AAD5XUK4"/>
<dbReference type="InterPro" id="IPR056855">
    <property type="entry name" value="ATP-grasp_IQCH"/>
</dbReference>
<name>A0AAD5XUK4_9FUNG</name>
<feature type="domain" description="IQCH-like ATP-grasp" evidence="2">
    <location>
        <begin position="197"/>
        <end position="399"/>
    </location>
</feature>
<sequence length="399" mass="45605">MLSHKANHKNSNKNLKNSKNFQPNKLEQNISSESDFLKDQLFTEKNKDVIIVPSLSLDSHLLSEINGLIHYESRLLYNILSLRYQSNRLFYFSSIQIDPAIIDYYFELIKENLEDLQEAKNRFFLISVNDFRNNLCLSHKLLLRPNLLTHVASLLRKDDKSVASDLKVFRGTAYEEKIAEKFALDLNSTKGKDLDWGGKAGSRTIFKELNIPHIPGTYTAEKNLESFFKSIIDVLKNNPNAKKGIVKLDQGFSGKGNATMNVEETNKILHSTEDKEANVEKALVALKKAYLNLKFSCESETIENFTNSLKHLGAIFELFYDTRAKDPKLVTSPSVQVLIKNDLTVITLSTHEQILEGHCYTGCRYPCNEDYREELEKFGKKVGQFLAKKKIADYFSVDL</sequence>
<evidence type="ECO:0000313" key="4">
    <source>
        <dbReference type="Proteomes" id="UP001211065"/>
    </source>
</evidence>